<evidence type="ECO:0000313" key="2">
    <source>
        <dbReference type="Proteomes" id="UP001218188"/>
    </source>
</evidence>
<dbReference type="Proteomes" id="UP001218188">
    <property type="component" value="Unassembled WGS sequence"/>
</dbReference>
<organism evidence="1 2">
    <name type="scientific">Mycena alexandri</name>
    <dbReference type="NCBI Taxonomy" id="1745969"/>
    <lineage>
        <taxon>Eukaryota</taxon>
        <taxon>Fungi</taxon>
        <taxon>Dikarya</taxon>
        <taxon>Basidiomycota</taxon>
        <taxon>Agaricomycotina</taxon>
        <taxon>Agaricomycetes</taxon>
        <taxon>Agaricomycetidae</taxon>
        <taxon>Agaricales</taxon>
        <taxon>Marasmiineae</taxon>
        <taxon>Mycenaceae</taxon>
        <taxon>Mycena</taxon>
    </lineage>
</organism>
<accession>A0AAD6SR56</accession>
<protein>
    <recommendedName>
        <fullName evidence="3">BTB domain-containing protein</fullName>
    </recommendedName>
</protein>
<keyword evidence="2" id="KW-1185">Reference proteome</keyword>
<name>A0AAD6SR56_9AGAR</name>
<dbReference type="AlphaFoldDB" id="A0AAD6SR56"/>
<gene>
    <name evidence="1" type="ORF">C8F04DRAFT_1364796</name>
</gene>
<dbReference type="EMBL" id="JARJCM010000085">
    <property type="protein sequence ID" value="KAJ7030985.1"/>
    <property type="molecule type" value="Genomic_DNA"/>
</dbReference>
<sequence>MSGLQSFRHPTLYFQDGTLVLRAGDGSGTLYNVYRAPLLVQSEFFAGMLNLPAPNNPPPSLTASARECLKEAKNRGHEGGLDETAVEIPGQFKASEVEVFLEFLFLQGWTNVPSLDDAIGILKLSHFFAVEKGIGYARFHLDNHPGLDSFVRLKMGFTFHFRDWIKKAFDELMAVPINSISTENEEFIEWPAYRALAKAQAEVLDHRLTLAVNPPDANHCNDCYSIPYCGSQWRAGWTSISGVLGDLIVDELAGSVIYDKLGMYEFPGMVGECLRRTVVGLQDESDGKSILKKEEDIVDRTVVQLMNQLKIS</sequence>
<proteinExistence type="predicted"/>
<comment type="caution">
    <text evidence="1">The sequence shown here is derived from an EMBL/GenBank/DDBJ whole genome shotgun (WGS) entry which is preliminary data.</text>
</comment>
<evidence type="ECO:0008006" key="3">
    <source>
        <dbReference type="Google" id="ProtNLM"/>
    </source>
</evidence>
<evidence type="ECO:0000313" key="1">
    <source>
        <dbReference type="EMBL" id="KAJ7030985.1"/>
    </source>
</evidence>
<reference evidence="1" key="1">
    <citation type="submission" date="2023-03" db="EMBL/GenBank/DDBJ databases">
        <title>Massive genome expansion in bonnet fungi (Mycena s.s.) driven by repeated elements and novel gene families across ecological guilds.</title>
        <authorList>
            <consortium name="Lawrence Berkeley National Laboratory"/>
            <person name="Harder C.B."/>
            <person name="Miyauchi S."/>
            <person name="Viragh M."/>
            <person name="Kuo A."/>
            <person name="Thoen E."/>
            <person name="Andreopoulos B."/>
            <person name="Lu D."/>
            <person name="Skrede I."/>
            <person name="Drula E."/>
            <person name="Henrissat B."/>
            <person name="Morin E."/>
            <person name="Kohler A."/>
            <person name="Barry K."/>
            <person name="LaButti K."/>
            <person name="Morin E."/>
            <person name="Salamov A."/>
            <person name="Lipzen A."/>
            <person name="Mereny Z."/>
            <person name="Hegedus B."/>
            <person name="Baldrian P."/>
            <person name="Stursova M."/>
            <person name="Weitz H."/>
            <person name="Taylor A."/>
            <person name="Grigoriev I.V."/>
            <person name="Nagy L.G."/>
            <person name="Martin F."/>
            <person name="Kauserud H."/>
        </authorList>
    </citation>
    <scope>NUCLEOTIDE SEQUENCE</scope>
    <source>
        <strain evidence="1">CBHHK200</strain>
    </source>
</reference>